<organism evidence="2">
    <name type="scientific">bioreactor metagenome</name>
    <dbReference type="NCBI Taxonomy" id="1076179"/>
    <lineage>
        <taxon>unclassified sequences</taxon>
        <taxon>metagenomes</taxon>
        <taxon>ecological metagenomes</taxon>
    </lineage>
</organism>
<evidence type="ECO:0000256" key="1">
    <source>
        <dbReference type="SAM" id="MobiDB-lite"/>
    </source>
</evidence>
<sequence length="153" mass="17506">MCRYVVQKDFTNLVRRAVVGDGKFEVEPSFFFCAVVHYLAVGNLAVGDIYRAVFQGHKLGMNEADLFDSPAHSAHFNIVADLERLDGEKHQPRQDVGQQPLDGEGDSQSGNAKYRYQRCYLDPKRARHHHKDNKVEDKSYRSMKELVQSNIHV</sequence>
<reference evidence="2" key="1">
    <citation type="submission" date="2019-08" db="EMBL/GenBank/DDBJ databases">
        <authorList>
            <person name="Kucharzyk K."/>
            <person name="Murdoch R.W."/>
            <person name="Higgins S."/>
            <person name="Loffler F."/>
        </authorList>
    </citation>
    <scope>NUCLEOTIDE SEQUENCE</scope>
</reference>
<feature type="region of interest" description="Disordered" evidence="1">
    <location>
        <begin position="86"/>
        <end position="112"/>
    </location>
</feature>
<dbReference type="EMBL" id="VSSQ01094398">
    <property type="protein sequence ID" value="MPN38895.1"/>
    <property type="molecule type" value="Genomic_DNA"/>
</dbReference>
<feature type="region of interest" description="Disordered" evidence="1">
    <location>
        <begin position="121"/>
        <end position="140"/>
    </location>
</feature>
<gene>
    <name evidence="2" type="ORF">SDC9_186420</name>
</gene>
<protein>
    <submittedName>
        <fullName evidence="2">Uncharacterized protein</fullName>
    </submittedName>
</protein>
<evidence type="ECO:0000313" key="2">
    <source>
        <dbReference type="EMBL" id="MPN38895.1"/>
    </source>
</evidence>
<name>A0A645HIR1_9ZZZZ</name>
<proteinExistence type="predicted"/>
<accession>A0A645HIR1</accession>
<dbReference type="AlphaFoldDB" id="A0A645HIR1"/>
<comment type="caution">
    <text evidence="2">The sequence shown here is derived from an EMBL/GenBank/DDBJ whole genome shotgun (WGS) entry which is preliminary data.</text>
</comment>